<dbReference type="EMBL" id="CATQJL010000223">
    <property type="protein sequence ID" value="CAJ0597942.1"/>
    <property type="molecule type" value="Genomic_DNA"/>
</dbReference>
<evidence type="ECO:0000313" key="1">
    <source>
        <dbReference type="EMBL" id="CAJ0597942.1"/>
    </source>
</evidence>
<name>A0AA36GTK4_CYLNA</name>
<accession>A0AA36GTK4</accession>
<protein>
    <submittedName>
        <fullName evidence="1">Uncharacterized protein</fullName>
    </submittedName>
</protein>
<sequence>MSISGIQIGGEKRVVWSGHARIATGRALADIRTYHFDSEKSALLPSKKKRVVIEDTEGRSTGITQEDLVILKTECVEDEVEDIEEA</sequence>
<keyword evidence="2" id="KW-1185">Reference proteome</keyword>
<gene>
    <name evidence="1" type="ORF">CYNAS_LOCUS9925</name>
</gene>
<comment type="caution">
    <text evidence="1">The sequence shown here is derived from an EMBL/GenBank/DDBJ whole genome shotgun (WGS) entry which is preliminary data.</text>
</comment>
<proteinExistence type="predicted"/>
<organism evidence="1 2">
    <name type="scientific">Cylicocyclus nassatus</name>
    <name type="common">Nematode worm</name>
    <dbReference type="NCBI Taxonomy" id="53992"/>
    <lineage>
        <taxon>Eukaryota</taxon>
        <taxon>Metazoa</taxon>
        <taxon>Ecdysozoa</taxon>
        <taxon>Nematoda</taxon>
        <taxon>Chromadorea</taxon>
        <taxon>Rhabditida</taxon>
        <taxon>Rhabditina</taxon>
        <taxon>Rhabditomorpha</taxon>
        <taxon>Strongyloidea</taxon>
        <taxon>Strongylidae</taxon>
        <taxon>Cylicocyclus</taxon>
    </lineage>
</organism>
<dbReference type="AlphaFoldDB" id="A0AA36GTK4"/>
<dbReference type="Proteomes" id="UP001176961">
    <property type="component" value="Unassembled WGS sequence"/>
</dbReference>
<reference evidence="1" key="1">
    <citation type="submission" date="2023-07" db="EMBL/GenBank/DDBJ databases">
        <authorList>
            <consortium name="CYATHOMIX"/>
        </authorList>
    </citation>
    <scope>NUCLEOTIDE SEQUENCE</scope>
    <source>
        <strain evidence="1">N/A</strain>
    </source>
</reference>
<evidence type="ECO:0000313" key="2">
    <source>
        <dbReference type="Proteomes" id="UP001176961"/>
    </source>
</evidence>